<proteinExistence type="predicted"/>
<protein>
    <submittedName>
        <fullName evidence="1">Uncharacterized protein</fullName>
    </submittedName>
</protein>
<dbReference type="Proteomes" id="UP001596513">
    <property type="component" value="Unassembled WGS sequence"/>
</dbReference>
<keyword evidence="2" id="KW-1185">Reference proteome</keyword>
<accession>A0ABW2U9M8</accession>
<name>A0ABW2U9M8_9BACT</name>
<sequence>MALTHFVLNYVQEAQAAWQHQPTIIADDRFQDCILLVFGKPRTAVFAHLDSIGFTVRYGRQLVRIGAPRAKPATAW</sequence>
<dbReference type="EMBL" id="JBHTEK010000001">
    <property type="protein sequence ID" value="MFC7670050.1"/>
    <property type="molecule type" value="Genomic_DNA"/>
</dbReference>
<dbReference type="RefSeq" id="WP_380205521.1">
    <property type="nucleotide sequence ID" value="NZ_JBHTEK010000001.1"/>
</dbReference>
<gene>
    <name evidence="1" type="ORF">ACFQT0_23785</name>
</gene>
<evidence type="ECO:0000313" key="2">
    <source>
        <dbReference type="Proteomes" id="UP001596513"/>
    </source>
</evidence>
<reference evidence="2" key="1">
    <citation type="journal article" date="2019" name="Int. J. Syst. Evol. Microbiol.">
        <title>The Global Catalogue of Microorganisms (GCM) 10K type strain sequencing project: providing services to taxonomists for standard genome sequencing and annotation.</title>
        <authorList>
            <consortium name="The Broad Institute Genomics Platform"/>
            <consortium name="The Broad Institute Genome Sequencing Center for Infectious Disease"/>
            <person name="Wu L."/>
            <person name="Ma J."/>
        </authorList>
    </citation>
    <scope>NUCLEOTIDE SEQUENCE [LARGE SCALE GENOMIC DNA]</scope>
    <source>
        <strain evidence="2">JCM 19635</strain>
    </source>
</reference>
<dbReference type="Gene3D" id="3.40.630.10">
    <property type="entry name" value="Zn peptidases"/>
    <property type="match status" value="1"/>
</dbReference>
<organism evidence="1 2">
    <name type="scientific">Hymenobacter humi</name>
    <dbReference type="NCBI Taxonomy" id="1411620"/>
    <lineage>
        <taxon>Bacteria</taxon>
        <taxon>Pseudomonadati</taxon>
        <taxon>Bacteroidota</taxon>
        <taxon>Cytophagia</taxon>
        <taxon>Cytophagales</taxon>
        <taxon>Hymenobacteraceae</taxon>
        <taxon>Hymenobacter</taxon>
    </lineage>
</organism>
<comment type="caution">
    <text evidence="1">The sequence shown here is derived from an EMBL/GenBank/DDBJ whole genome shotgun (WGS) entry which is preliminary data.</text>
</comment>
<evidence type="ECO:0000313" key="1">
    <source>
        <dbReference type="EMBL" id="MFC7670050.1"/>
    </source>
</evidence>